<dbReference type="Pfam" id="PF01522">
    <property type="entry name" value="Polysacc_deac_1"/>
    <property type="match status" value="1"/>
</dbReference>
<dbReference type="PANTHER" id="PTHR34216:SF7">
    <property type="entry name" value="POLY-BETA-1,6-N-ACETYL-D-GLUCOSAMINE N-DEACETYLASE"/>
    <property type="match status" value="1"/>
</dbReference>
<dbReference type="InterPro" id="IPR023854">
    <property type="entry name" value="PGA_deacetylase_PgaB"/>
</dbReference>
<dbReference type="InterPro" id="IPR011330">
    <property type="entry name" value="Glyco_hydro/deAcase_b/a-brl"/>
</dbReference>
<dbReference type="InterPro" id="IPR051398">
    <property type="entry name" value="Polysacch_Deacetylase"/>
</dbReference>
<accession>A0ABY4E0R4</accession>
<organism evidence="3 4">
    <name type="scientific">Vitreoscilla massiliensis</name>
    <dbReference type="NCBI Taxonomy" id="1689272"/>
    <lineage>
        <taxon>Bacteria</taxon>
        <taxon>Pseudomonadati</taxon>
        <taxon>Pseudomonadota</taxon>
        <taxon>Betaproteobacteria</taxon>
        <taxon>Neisseriales</taxon>
        <taxon>Neisseriaceae</taxon>
        <taxon>Vitreoscilla</taxon>
    </lineage>
</organism>
<dbReference type="PROSITE" id="PS51677">
    <property type="entry name" value="NODB"/>
    <property type="match status" value="1"/>
</dbReference>
<dbReference type="Proteomes" id="UP000832011">
    <property type="component" value="Chromosome"/>
</dbReference>
<evidence type="ECO:0000259" key="2">
    <source>
        <dbReference type="PROSITE" id="PS51677"/>
    </source>
</evidence>
<dbReference type="InterPro" id="IPR032772">
    <property type="entry name" value="PGA_deacetylase_PgaB_C"/>
</dbReference>
<dbReference type="RefSeq" id="WP_244796715.1">
    <property type="nucleotide sequence ID" value="NZ_CP091511.1"/>
</dbReference>
<dbReference type="SUPFAM" id="SSF88713">
    <property type="entry name" value="Glycoside hydrolase/deacetylase"/>
    <property type="match status" value="1"/>
</dbReference>
<dbReference type="EMBL" id="CP091511">
    <property type="protein sequence ID" value="UOO88955.1"/>
    <property type="molecule type" value="Genomic_DNA"/>
</dbReference>
<protein>
    <submittedName>
        <fullName evidence="3">Poly-beta-1,6-N-acetyl-D-glucosamine N-deacetylase PgaB</fullName>
    </submittedName>
</protein>
<reference evidence="3 4" key="1">
    <citation type="journal article" date="2022" name="Res Sq">
        <title>Evolution of multicellular longitudinally dividing oral cavity symbionts (Neisseriaceae).</title>
        <authorList>
            <person name="Nyongesa S."/>
            <person name="Weber P."/>
            <person name="Bernet E."/>
            <person name="Pullido F."/>
            <person name="Nieckarz M."/>
            <person name="Delaby M."/>
            <person name="Nieves C."/>
            <person name="Viehboeck T."/>
            <person name="Krause N."/>
            <person name="Rivera-Millot A."/>
            <person name="Nakamura A."/>
            <person name="Vischer N."/>
            <person name="VanNieuwenhze M."/>
            <person name="Brun Y."/>
            <person name="Cava F."/>
            <person name="Bulgheresi S."/>
            <person name="Veyrier F."/>
        </authorList>
    </citation>
    <scope>NUCLEOTIDE SEQUENCE [LARGE SCALE GENOMIC DNA]</scope>
    <source>
        <strain evidence="3 4">SN4</strain>
    </source>
</reference>
<dbReference type="NCBIfam" id="TIGR03938">
    <property type="entry name" value="deacetyl_PgaB"/>
    <property type="match status" value="1"/>
</dbReference>
<keyword evidence="4" id="KW-1185">Reference proteome</keyword>
<dbReference type="Pfam" id="PF14883">
    <property type="entry name" value="GHL13"/>
    <property type="match status" value="1"/>
</dbReference>
<evidence type="ECO:0000313" key="4">
    <source>
        <dbReference type="Proteomes" id="UP000832011"/>
    </source>
</evidence>
<dbReference type="InterPro" id="IPR002509">
    <property type="entry name" value="NODB_dom"/>
</dbReference>
<name>A0ABY4E0R4_9NEIS</name>
<proteinExistence type="predicted"/>
<gene>
    <name evidence="3" type="primary">pgaB</name>
    <name evidence="3" type="ORF">LVJ82_16135</name>
</gene>
<dbReference type="Gene3D" id="3.20.20.370">
    <property type="entry name" value="Glycoside hydrolase/deacetylase"/>
    <property type="match status" value="1"/>
</dbReference>
<evidence type="ECO:0000313" key="3">
    <source>
        <dbReference type="EMBL" id="UOO88955.1"/>
    </source>
</evidence>
<feature type="domain" description="NodB homology" evidence="2">
    <location>
        <begin position="4"/>
        <end position="244"/>
    </location>
</feature>
<keyword evidence="1" id="KW-0732">Signal</keyword>
<dbReference type="Gene3D" id="3.20.20.80">
    <property type="entry name" value="Glycosidases"/>
    <property type="match status" value="1"/>
</dbReference>
<sequence>MPDKAVLLTFDDGYESFYRIVYPLLQEYHYPAVFAVVTSLIDQAPNSMVVFGDSSIARNAFVTWPQIKEMSDSGLVEIASHTHNMHRAIKANPGGSLYPAVFSAQYQNGQYESPSSYNQRLQADFKLSGERIQQHTGKFPDILVWPYGQFNDHAWQIAHRLGYNHHFTLHDERVNPKLTSDEVGRFLIEEETYLETLSEYLGGRLRNKNIERVMHVDLDYVYDSDAKQMAKNIDTLIERVYQSGATTVYLQAYADEDGNGVAEKLYFPNRHLPVKKDLFGQIAWQLMTRANVKVFAWMPVMAFDLGPNADYVKDVRTGKANAEHYLRLNPYNPTNQKIIEDIYADLSFHSKFNGILFHDDAFLTDYEGPISGKRDDATLDQEAEAKSQYLMQFTKHLEKTISEYSYRGNAKLMTARNIYAQVILNPKAKQWFAQDYTTFLAHYDRTAIMAMPYMEAEHNIDAKAAQAWLQQLLQKADVAKNNPKLVFELQSRNWKTQQAIPETELNQWFDLLRRQGVYHFGYYPDDLAKQQPNMPLIRPHFSAAAAPKN</sequence>
<dbReference type="PANTHER" id="PTHR34216">
    <property type="match status" value="1"/>
</dbReference>
<evidence type="ECO:0000256" key="1">
    <source>
        <dbReference type="ARBA" id="ARBA00022729"/>
    </source>
</evidence>